<dbReference type="PANTHER" id="PTHR42648">
    <property type="entry name" value="TRANSPOSASE, PUTATIVE-RELATED"/>
    <property type="match status" value="1"/>
</dbReference>
<dbReference type="AlphaFoldDB" id="A0A6L2MTQ8"/>
<name>A0A6L2MTQ8_TANCI</name>
<dbReference type="GO" id="GO:0016787">
    <property type="term" value="F:hydrolase activity"/>
    <property type="evidence" value="ECO:0007669"/>
    <property type="project" value="UniProtKB-KW"/>
</dbReference>
<sequence>MAKASLSQAWLWHRRLLHLNFDTINLLSKNDIVIGLPKMKFVKDHLCSSCEMRKAKRKSSKTKTTPSSKIRLQLQHMDLCGPMRVESINGKKYVLSKGYRVYNKRTRLIFETIHVNFDEFPYKASDYVSSNLAPQCPTTALEHVILSLDPQSQANVPLADESVTMSLNELDMLFSLMFDVYFNGASPVMSKSSAISTIDASDKRHQSNRTSFTSTIVATYITQLNILTTSEPTIKAPNVTTTKNINQSDIQAENVMVDEDEFINIFITPIHEVGESSLNMLIRLVDRPICKNVINMKWLWKEKLDEENIVIYNKARIVAKGYSHDEGIDFKESFAPIAQLEAVRIFIAYVAHKYFHVYQIDVKTAFLNRPLKKYTRIS</sequence>
<comment type="caution">
    <text evidence="5">The sequence shown here is derived from an EMBL/GenBank/DDBJ whole genome shotgun (WGS) entry which is preliminary data.</text>
</comment>
<dbReference type="GO" id="GO:0046872">
    <property type="term" value="F:metal ion binding"/>
    <property type="evidence" value="ECO:0007669"/>
    <property type="project" value="UniProtKB-KW"/>
</dbReference>
<feature type="domain" description="GAG-pre-integrase" evidence="4">
    <location>
        <begin position="4"/>
        <end position="54"/>
    </location>
</feature>
<dbReference type="InterPro" id="IPR013103">
    <property type="entry name" value="RVT_2"/>
</dbReference>
<evidence type="ECO:0000259" key="3">
    <source>
        <dbReference type="Pfam" id="PF07727"/>
    </source>
</evidence>
<gene>
    <name evidence="5" type="ORF">Tci_049281</name>
</gene>
<dbReference type="EMBL" id="BKCJ010007446">
    <property type="protein sequence ID" value="GEU77303.1"/>
    <property type="molecule type" value="Genomic_DNA"/>
</dbReference>
<dbReference type="Pfam" id="PF13976">
    <property type="entry name" value="gag_pre-integrs"/>
    <property type="match status" value="1"/>
</dbReference>
<reference evidence="5" key="1">
    <citation type="journal article" date="2019" name="Sci. Rep.">
        <title>Draft genome of Tanacetum cinerariifolium, the natural source of mosquito coil.</title>
        <authorList>
            <person name="Yamashiro T."/>
            <person name="Shiraishi A."/>
            <person name="Satake H."/>
            <person name="Nakayama K."/>
        </authorList>
    </citation>
    <scope>NUCLEOTIDE SEQUENCE</scope>
</reference>
<keyword evidence="2" id="KW-0378">Hydrolase</keyword>
<evidence type="ECO:0000256" key="2">
    <source>
        <dbReference type="ARBA" id="ARBA00022801"/>
    </source>
</evidence>
<keyword evidence="1" id="KW-0479">Metal-binding</keyword>
<protein>
    <submittedName>
        <fullName evidence="5">Retrovirus-related Pol polyprotein from transposon TNT 1-94</fullName>
    </submittedName>
</protein>
<evidence type="ECO:0000256" key="1">
    <source>
        <dbReference type="ARBA" id="ARBA00022723"/>
    </source>
</evidence>
<dbReference type="InterPro" id="IPR025724">
    <property type="entry name" value="GAG-pre-integrase_dom"/>
</dbReference>
<proteinExistence type="predicted"/>
<dbReference type="InterPro" id="IPR039537">
    <property type="entry name" value="Retrotran_Ty1/copia-like"/>
</dbReference>
<evidence type="ECO:0000259" key="4">
    <source>
        <dbReference type="Pfam" id="PF13976"/>
    </source>
</evidence>
<dbReference type="PANTHER" id="PTHR42648:SF18">
    <property type="entry name" value="RETROTRANSPOSON, UNCLASSIFIED-LIKE PROTEIN"/>
    <property type="match status" value="1"/>
</dbReference>
<evidence type="ECO:0000313" key="5">
    <source>
        <dbReference type="EMBL" id="GEU77303.1"/>
    </source>
</evidence>
<accession>A0A6L2MTQ8</accession>
<dbReference type="Pfam" id="PF07727">
    <property type="entry name" value="RVT_2"/>
    <property type="match status" value="1"/>
</dbReference>
<organism evidence="5">
    <name type="scientific">Tanacetum cinerariifolium</name>
    <name type="common">Dalmatian daisy</name>
    <name type="synonym">Chrysanthemum cinerariifolium</name>
    <dbReference type="NCBI Taxonomy" id="118510"/>
    <lineage>
        <taxon>Eukaryota</taxon>
        <taxon>Viridiplantae</taxon>
        <taxon>Streptophyta</taxon>
        <taxon>Embryophyta</taxon>
        <taxon>Tracheophyta</taxon>
        <taxon>Spermatophyta</taxon>
        <taxon>Magnoliopsida</taxon>
        <taxon>eudicotyledons</taxon>
        <taxon>Gunneridae</taxon>
        <taxon>Pentapetalae</taxon>
        <taxon>asterids</taxon>
        <taxon>campanulids</taxon>
        <taxon>Asterales</taxon>
        <taxon>Asteraceae</taxon>
        <taxon>Asteroideae</taxon>
        <taxon>Anthemideae</taxon>
        <taxon>Anthemidinae</taxon>
        <taxon>Tanacetum</taxon>
    </lineage>
</organism>
<feature type="domain" description="Reverse transcriptase Ty1/copia-type" evidence="3">
    <location>
        <begin position="282"/>
        <end position="371"/>
    </location>
</feature>